<accession>A0A4Q5IWS9</accession>
<dbReference type="SUPFAM" id="SSF101116">
    <property type="entry name" value="Flagellar export chaperone FliS"/>
    <property type="match status" value="1"/>
</dbReference>
<dbReference type="Pfam" id="PF02561">
    <property type="entry name" value="FliS"/>
    <property type="match status" value="1"/>
</dbReference>
<comment type="similarity">
    <text evidence="2">Belongs to the FliS family.</text>
</comment>
<reference evidence="6 7" key="1">
    <citation type="submission" date="2019-01" db="EMBL/GenBank/DDBJ databases">
        <title>Nocardioides guangzhouensis sp. nov., an actinobacterium isolated from soil.</title>
        <authorList>
            <person name="Fu Y."/>
            <person name="Cai Y."/>
            <person name="Lin Z."/>
            <person name="Chen P."/>
        </authorList>
    </citation>
    <scope>NUCLEOTIDE SEQUENCE [LARGE SCALE GENOMIC DNA]</scope>
    <source>
        <strain evidence="6 7">NBRC 105384</strain>
    </source>
</reference>
<evidence type="ECO:0000313" key="6">
    <source>
        <dbReference type="EMBL" id="RYU10552.1"/>
    </source>
</evidence>
<protein>
    <submittedName>
        <fullName evidence="6">Flagellar protein FliS</fullName>
    </submittedName>
</protein>
<proteinExistence type="inferred from homology"/>
<dbReference type="GO" id="GO:0044780">
    <property type="term" value="P:bacterial-type flagellum assembly"/>
    <property type="evidence" value="ECO:0007669"/>
    <property type="project" value="InterPro"/>
</dbReference>
<keyword evidence="5" id="KW-0143">Chaperone</keyword>
<dbReference type="GO" id="GO:0071973">
    <property type="term" value="P:bacterial-type flagellum-dependent cell motility"/>
    <property type="evidence" value="ECO:0007669"/>
    <property type="project" value="TreeGrafter"/>
</dbReference>
<dbReference type="CDD" id="cd16098">
    <property type="entry name" value="FliS"/>
    <property type="match status" value="1"/>
</dbReference>
<evidence type="ECO:0000256" key="3">
    <source>
        <dbReference type="ARBA" id="ARBA00022490"/>
    </source>
</evidence>
<evidence type="ECO:0000256" key="5">
    <source>
        <dbReference type="ARBA" id="ARBA00023186"/>
    </source>
</evidence>
<dbReference type="Proteomes" id="UP000291189">
    <property type="component" value="Unassembled WGS sequence"/>
</dbReference>
<dbReference type="EMBL" id="SDPU01000029">
    <property type="protein sequence ID" value="RYU10552.1"/>
    <property type="molecule type" value="Genomic_DNA"/>
</dbReference>
<keyword evidence="7" id="KW-1185">Reference proteome</keyword>
<evidence type="ECO:0000256" key="2">
    <source>
        <dbReference type="ARBA" id="ARBA00008787"/>
    </source>
</evidence>
<dbReference type="OrthoDB" id="3268516at2"/>
<dbReference type="Gene3D" id="1.20.120.340">
    <property type="entry name" value="Flagellar protein FliS"/>
    <property type="match status" value="1"/>
</dbReference>
<name>A0A4Q5IWS9_9ACTN</name>
<gene>
    <name evidence="6" type="ORF">ETU37_16785</name>
</gene>
<keyword evidence="6" id="KW-0966">Cell projection</keyword>
<evidence type="ECO:0000256" key="4">
    <source>
        <dbReference type="ARBA" id="ARBA00022795"/>
    </source>
</evidence>
<dbReference type="AlphaFoldDB" id="A0A4Q5IWS9"/>
<keyword evidence="4" id="KW-1005">Bacterial flagellum biogenesis</keyword>
<keyword evidence="3" id="KW-0963">Cytoplasm</keyword>
<comment type="caution">
    <text evidence="6">The sequence shown here is derived from an EMBL/GenBank/DDBJ whole genome shotgun (WGS) entry which is preliminary data.</text>
</comment>
<keyword evidence="6" id="KW-0969">Cilium</keyword>
<dbReference type="GO" id="GO:0005829">
    <property type="term" value="C:cytosol"/>
    <property type="evidence" value="ECO:0007669"/>
    <property type="project" value="UniProtKB-SubCell"/>
</dbReference>
<comment type="subcellular location">
    <subcellularLocation>
        <location evidence="1">Cytoplasm</location>
        <location evidence="1">Cytosol</location>
    </subcellularLocation>
</comment>
<organism evidence="6 7">
    <name type="scientific">Nocardioides iriomotensis</name>
    <dbReference type="NCBI Taxonomy" id="715784"/>
    <lineage>
        <taxon>Bacteria</taxon>
        <taxon>Bacillati</taxon>
        <taxon>Actinomycetota</taxon>
        <taxon>Actinomycetes</taxon>
        <taxon>Propionibacteriales</taxon>
        <taxon>Nocardioidaceae</taxon>
        <taxon>Nocardioides</taxon>
    </lineage>
</organism>
<evidence type="ECO:0000313" key="7">
    <source>
        <dbReference type="Proteomes" id="UP000291189"/>
    </source>
</evidence>
<dbReference type="PANTHER" id="PTHR34773:SF1">
    <property type="entry name" value="FLAGELLAR SECRETION CHAPERONE FLIS"/>
    <property type="match status" value="1"/>
</dbReference>
<dbReference type="PANTHER" id="PTHR34773">
    <property type="entry name" value="FLAGELLAR SECRETION CHAPERONE FLIS"/>
    <property type="match status" value="1"/>
</dbReference>
<sequence length="123" mass="13595">MNARNAYVTSSVQTASPTRLLIMLFERLGRDVEMAAVAQEAGDHLAAMPHLLHAQEIVMELMTSLRHDVWDGADRLASIYGWLHKELVRANTTRDAAITRDCQSLVDPLVETWRQAALVAAAG</sequence>
<dbReference type="RefSeq" id="WP_129988507.1">
    <property type="nucleotide sequence ID" value="NZ_SDPU01000029.1"/>
</dbReference>
<dbReference type="InterPro" id="IPR003713">
    <property type="entry name" value="FliS"/>
</dbReference>
<evidence type="ECO:0000256" key="1">
    <source>
        <dbReference type="ARBA" id="ARBA00004514"/>
    </source>
</evidence>
<keyword evidence="6" id="KW-0282">Flagellum</keyword>
<dbReference type="InterPro" id="IPR036584">
    <property type="entry name" value="FliS_sf"/>
</dbReference>